<gene>
    <name evidence="3" type="ORF">Y1Q_0004664</name>
</gene>
<evidence type="ECO:0000256" key="2">
    <source>
        <dbReference type="SAM" id="Phobius"/>
    </source>
</evidence>
<accession>A0A151NR85</accession>
<feature type="transmembrane region" description="Helical" evidence="2">
    <location>
        <begin position="12"/>
        <end position="32"/>
    </location>
</feature>
<dbReference type="Proteomes" id="UP000050525">
    <property type="component" value="Unassembled WGS sequence"/>
</dbReference>
<name>A0A151NR85_ALLMI</name>
<proteinExistence type="predicted"/>
<reference evidence="3 4" key="1">
    <citation type="journal article" date="2012" name="Genome Biol.">
        <title>Sequencing three crocodilian genomes to illuminate the evolution of archosaurs and amniotes.</title>
        <authorList>
            <person name="St John J.A."/>
            <person name="Braun E.L."/>
            <person name="Isberg S.R."/>
            <person name="Miles L.G."/>
            <person name="Chong A.Y."/>
            <person name="Gongora J."/>
            <person name="Dalzell P."/>
            <person name="Moran C."/>
            <person name="Bed'hom B."/>
            <person name="Abzhanov A."/>
            <person name="Burgess S.C."/>
            <person name="Cooksey A.M."/>
            <person name="Castoe T.A."/>
            <person name="Crawford N.G."/>
            <person name="Densmore L.D."/>
            <person name="Drew J.C."/>
            <person name="Edwards S.V."/>
            <person name="Faircloth B.C."/>
            <person name="Fujita M.K."/>
            <person name="Greenwold M.J."/>
            <person name="Hoffmann F.G."/>
            <person name="Howard J.M."/>
            <person name="Iguchi T."/>
            <person name="Janes D.E."/>
            <person name="Khan S.Y."/>
            <person name="Kohno S."/>
            <person name="de Koning A.J."/>
            <person name="Lance S.L."/>
            <person name="McCarthy F.M."/>
            <person name="McCormack J.E."/>
            <person name="Merchant M.E."/>
            <person name="Peterson D.G."/>
            <person name="Pollock D.D."/>
            <person name="Pourmand N."/>
            <person name="Raney B.J."/>
            <person name="Roessler K.A."/>
            <person name="Sanford J.R."/>
            <person name="Sawyer R.H."/>
            <person name="Schmidt C.J."/>
            <person name="Triplett E.W."/>
            <person name="Tuberville T.D."/>
            <person name="Venegas-Anaya M."/>
            <person name="Howard J.T."/>
            <person name="Jarvis E.D."/>
            <person name="Guillette L.J.Jr."/>
            <person name="Glenn T.C."/>
            <person name="Green R.E."/>
            <person name="Ray D.A."/>
        </authorList>
    </citation>
    <scope>NUCLEOTIDE SEQUENCE [LARGE SCALE GENOMIC DNA]</scope>
    <source>
        <strain evidence="3">KSC_2009_1</strain>
    </source>
</reference>
<protein>
    <submittedName>
        <fullName evidence="3">Uncharacterized protein</fullName>
    </submittedName>
</protein>
<evidence type="ECO:0000313" key="3">
    <source>
        <dbReference type="EMBL" id="KYO39308.1"/>
    </source>
</evidence>
<keyword evidence="2" id="KW-0472">Membrane</keyword>
<sequence>MCPHGSIEIAAYRAGVALGAAAFLTVTILLLLQRHKATSARTQEQQLMQGDAQVSSERSDNMHYAEIKLTSRQGAARAPIWNKSQESTEYAPIQTRPL</sequence>
<comment type="caution">
    <text evidence="3">The sequence shown here is derived from an EMBL/GenBank/DDBJ whole genome shotgun (WGS) entry which is preliminary data.</text>
</comment>
<organism evidence="3 4">
    <name type="scientific">Alligator mississippiensis</name>
    <name type="common">American alligator</name>
    <dbReference type="NCBI Taxonomy" id="8496"/>
    <lineage>
        <taxon>Eukaryota</taxon>
        <taxon>Metazoa</taxon>
        <taxon>Chordata</taxon>
        <taxon>Craniata</taxon>
        <taxon>Vertebrata</taxon>
        <taxon>Euteleostomi</taxon>
        <taxon>Archelosauria</taxon>
        <taxon>Archosauria</taxon>
        <taxon>Crocodylia</taxon>
        <taxon>Alligatoridae</taxon>
        <taxon>Alligatorinae</taxon>
        <taxon>Alligator</taxon>
    </lineage>
</organism>
<keyword evidence="2" id="KW-1133">Transmembrane helix</keyword>
<keyword evidence="4" id="KW-1185">Reference proteome</keyword>
<feature type="region of interest" description="Disordered" evidence="1">
    <location>
        <begin position="78"/>
        <end position="98"/>
    </location>
</feature>
<dbReference type="EMBL" id="AKHW03002316">
    <property type="protein sequence ID" value="KYO39308.1"/>
    <property type="molecule type" value="Genomic_DNA"/>
</dbReference>
<evidence type="ECO:0000313" key="4">
    <source>
        <dbReference type="Proteomes" id="UP000050525"/>
    </source>
</evidence>
<dbReference type="AlphaFoldDB" id="A0A151NR85"/>
<evidence type="ECO:0000256" key="1">
    <source>
        <dbReference type="SAM" id="MobiDB-lite"/>
    </source>
</evidence>
<keyword evidence="2" id="KW-0812">Transmembrane</keyword>